<accession>A0A0B0MTS8</accession>
<name>A0A0B0MTS8_GOSAR</name>
<evidence type="ECO:0000313" key="1">
    <source>
        <dbReference type="EMBL" id="KHG05523.1"/>
    </source>
</evidence>
<dbReference type="EMBL" id="JRRC01432249">
    <property type="protein sequence ID" value="KHG05523.1"/>
    <property type="molecule type" value="Genomic_DNA"/>
</dbReference>
<protein>
    <submittedName>
        <fullName evidence="1">Uncharacterized protein</fullName>
    </submittedName>
</protein>
<keyword evidence="3" id="KW-1185">Reference proteome</keyword>
<sequence>MHHNISYNINDVSWQGLFISFLISNSLSFSES</sequence>
<proteinExistence type="predicted"/>
<dbReference type="Proteomes" id="UP000032142">
    <property type="component" value="Unassembled WGS sequence"/>
</dbReference>
<dbReference type="AlphaFoldDB" id="A0A0B0MTS8"/>
<organism evidence="1 3">
    <name type="scientific">Gossypium arboreum</name>
    <name type="common">Tree cotton</name>
    <name type="synonym">Gossypium nanking</name>
    <dbReference type="NCBI Taxonomy" id="29729"/>
    <lineage>
        <taxon>Eukaryota</taxon>
        <taxon>Viridiplantae</taxon>
        <taxon>Streptophyta</taxon>
        <taxon>Embryophyta</taxon>
        <taxon>Tracheophyta</taxon>
        <taxon>Spermatophyta</taxon>
        <taxon>Magnoliopsida</taxon>
        <taxon>eudicotyledons</taxon>
        <taxon>Gunneridae</taxon>
        <taxon>Pentapetalae</taxon>
        <taxon>rosids</taxon>
        <taxon>malvids</taxon>
        <taxon>Malvales</taxon>
        <taxon>Malvaceae</taxon>
        <taxon>Malvoideae</taxon>
        <taxon>Gossypium</taxon>
    </lineage>
</organism>
<evidence type="ECO:0000313" key="2">
    <source>
        <dbReference type="EMBL" id="KHG29447.1"/>
    </source>
</evidence>
<gene>
    <name evidence="2" type="ORF">F383_13247</name>
    <name evidence="1" type="ORF">F383_31617</name>
</gene>
<dbReference type="EMBL" id="KN449919">
    <property type="protein sequence ID" value="KHG29447.1"/>
    <property type="molecule type" value="Genomic_DNA"/>
</dbReference>
<reference evidence="3" key="2">
    <citation type="submission" date="2014-09" db="EMBL/GenBank/DDBJ databases">
        <authorList>
            <person name="Mudge J."/>
            <person name="Ramaraj T."/>
            <person name="Lindquist I.E."/>
            <person name="Bharti A.K."/>
            <person name="Sundararajan A."/>
            <person name="Cameron C.T."/>
            <person name="Woodward J.E."/>
            <person name="May G.D."/>
            <person name="Brubaker C."/>
            <person name="Broadhvest J."/>
            <person name="Wilkins T.A."/>
        </authorList>
    </citation>
    <scope>NUCLEOTIDE SEQUENCE</scope>
    <source>
        <strain evidence="3">cv. AKA8401</strain>
    </source>
</reference>
<evidence type="ECO:0000313" key="3">
    <source>
        <dbReference type="Proteomes" id="UP000032142"/>
    </source>
</evidence>
<reference evidence="1" key="1">
    <citation type="submission" date="2014-09" db="EMBL/GenBank/DDBJ databases">
        <title>G. arboreum L. cv. AKA8401 A2 genome assembly version 1.0.</title>
        <authorList>
            <person name="Mudge J."/>
            <person name="Ramaraj T."/>
            <person name="Lindquist I.E."/>
            <person name="Bharti A.K."/>
            <person name="Sundararajan A."/>
            <person name="Cameron C.T."/>
            <person name="Woodward J.E."/>
            <person name="May G.D."/>
            <person name="Brubaker C."/>
            <person name="Broadhvest J."/>
            <person name="Wilkins T.A."/>
        </authorList>
    </citation>
    <scope>NUCLEOTIDE SEQUENCE</scope>
</reference>